<evidence type="ECO:0000256" key="1">
    <source>
        <dbReference type="SAM" id="Phobius"/>
    </source>
</evidence>
<accession>A0A6G1ED43</accession>
<evidence type="ECO:0000313" key="3">
    <source>
        <dbReference type="Proteomes" id="UP000479710"/>
    </source>
</evidence>
<feature type="transmembrane region" description="Helical" evidence="1">
    <location>
        <begin position="41"/>
        <end position="65"/>
    </location>
</feature>
<organism evidence="2 3">
    <name type="scientific">Oryza meyeriana var. granulata</name>
    <dbReference type="NCBI Taxonomy" id="110450"/>
    <lineage>
        <taxon>Eukaryota</taxon>
        <taxon>Viridiplantae</taxon>
        <taxon>Streptophyta</taxon>
        <taxon>Embryophyta</taxon>
        <taxon>Tracheophyta</taxon>
        <taxon>Spermatophyta</taxon>
        <taxon>Magnoliopsida</taxon>
        <taxon>Liliopsida</taxon>
        <taxon>Poales</taxon>
        <taxon>Poaceae</taxon>
        <taxon>BOP clade</taxon>
        <taxon>Oryzoideae</taxon>
        <taxon>Oryzeae</taxon>
        <taxon>Oryzinae</taxon>
        <taxon>Oryza</taxon>
        <taxon>Oryza meyeriana</taxon>
    </lineage>
</organism>
<keyword evidence="3" id="KW-1185">Reference proteome</keyword>
<sequence>MRDLLEVVKEPELLLAAARAGRGWIRHGLKRKGKRWQRRRLTAVLYAPSAVGWSGGHHLAALLLVEDTK</sequence>
<keyword evidence="1" id="KW-0472">Membrane</keyword>
<dbReference type="Proteomes" id="UP000479710">
    <property type="component" value="Unassembled WGS sequence"/>
</dbReference>
<evidence type="ECO:0000313" key="2">
    <source>
        <dbReference type="EMBL" id="KAF0923035.1"/>
    </source>
</evidence>
<dbReference type="EMBL" id="SPHZ02000003">
    <property type="protein sequence ID" value="KAF0923035.1"/>
    <property type="molecule type" value="Genomic_DNA"/>
</dbReference>
<keyword evidence="1" id="KW-1133">Transmembrane helix</keyword>
<dbReference type="AlphaFoldDB" id="A0A6G1ED43"/>
<protein>
    <submittedName>
        <fullName evidence="2">Uncharacterized protein</fullName>
    </submittedName>
</protein>
<comment type="caution">
    <text evidence="2">The sequence shown here is derived from an EMBL/GenBank/DDBJ whole genome shotgun (WGS) entry which is preliminary data.</text>
</comment>
<keyword evidence="1" id="KW-0812">Transmembrane</keyword>
<name>A0A6G1ED43_9ORYZ</name>
<gene>
    <name evidence="2" type="ORF">E2562_003272</name>
</gene>
<reference evidence="2 3" key="1">
    <citation type="submission" date="2019-11" db="EMBL/GenBank/DDBJ databases">
        <title>Whole genome sequence of Oryza granulata.</title>
        <authorList>
            <person name="Li W."/>
        </authorList>
    </citation>
    <scope>NUCLEOTIDE SEQUENCE [LARGE SCALE GENOMIC DNA]</scope>
    <source>
        <strain evidence="3">cv. Menghai</strain>
        <tissue evidence="2">Leaf</tissue>
    </source>
</reference>
<proteinExistence type="predicted"/>